<reference evidence="2" key="1">
    <citation type="submission" date="2016-06" db="EMBL/GenBank/DDBJ databases">
        <authorList>
            <person name="Butler K."/>
        </authorList>
    </citation>
    <scope>NUCLEOTIDE SEQUENCE [LARGE SCALE GENOMIC DNA]</scope>
    <source>
        <strain evidence="2">GCSL-Mp20</strain>
    </source>
</reference>
<keyword evidence="2" id="KW-1185">Reference proteome</keyword>
<sequence>MVLLLLLFLQQPTHYVSKGEHSHNIIPSVVAVLLYYFRLMYFRLHFPAVTLKRHLSDQDTGSEQ</sequence>
<organism evidence="1 2">
    <name type="scientific">Morganella psychrotolerans</name>
    <dbReference type="NCBI Taxonomy" id="368603"/>
    <lineage>
        <taxon>Bacteria</taxon>
        <taxon>Pseudomonadati</taxon>
        <taxon>Pseudomonadota</taxon>
        <taxon>Gammaproteobacteria</taxon>
        <taxon>Enterobacterales</taxon>
        <taxon>Morganellaceae</taxon>
        <taxon>Morganella</taxon>
    </lineage>
</organism>
<accession>A0A1B8HU96</accession>
<gene>
    <name evidence="1" type="ORF">AYY18_01520</name>
</gene>
<evidence type="ECO:0000313" key="1">
    <source>
        <dbReference type="EMBL" id="OBU13447.1"/>
    </source>
</evidence>
<dbReference type="AlphaFoldDB" id="A0A1B8HU96"/>
<protein>
    <submittedName>
        <fullName evidence="1">Uncharacterized protein</fullName>
    </submittedName>
</protein>
<name>A0A1B8HU96_9GAMM</name>
<dbReference type="Proteomes" id="UP000092377">
    <property type="component" value="Unassembled WGS sequence"/>
</dbReference>
<comment type="caution">
    <text evidence="1">The sequence shown here is derived from an EMBL/GenBank/DDBJ whole genome shotgun (WGS) entry which is preliminary data.</text>
</comment>
<proteinExistence type="predicted"/>
<dbReference type="EMBL" id="LZEY01000001">
    <property type="protein sequence ID" value="OBU13447.1"/>
    <property type="molecule type" value="Genomic_DNA"/>
</dbReference>
<evidence type="ECO:0000313" key="2">
    <source>
        <dbReference type="Proteomes" id="UP000092377"/>
    </source>
</evidence>